<comment type="catalytic activity">
    <reaction evidence="9 10">
        <text>oxaloacetate + phosphate = phosphoenolpyruvate + hydrogencarbonate</text>
        <dbReference type="Rhea" id="RHEA:28370"/>
        <dbReference type="ChEBI" id="CHEBI:16452"/>
        <dbReference type="ChEBI" id="CHEBI:17544"/>
        <dbReference type="ChEBI" id="CHEBI:43474"/>
        <dbReference type="ChEBI" id="CHEBI:58702"/>
        <dbReference type="EC" id="4.1.1.31"/>
    </reaction>
</comment>
<organism evidence="13 14">
    <name type="scientific">Gordonia phosphorivorans</name>
    <dbReference type="NCBI Taxonomy" id="1056982"/>
    <lineage>
        <taxon>Bacteria</taxon>
        <taxon>Bacillati</taxon>
        <taxon>Actinomycetota</taxon>
        <taxon>Actinomycetes</taxon>
        <taxon>Mycobacteriales</taxon>
        <taxon>Gordoniaceae</taxon>
        <taxon>Gordonia</taxon>
    </lineage>
</organism>
<dbReference type="NCBIfam" id="NF000584">
    <property type="entry name" value="PRK00009.1"/>
    <property type="match status" value="1"/>
</dbReference>
<dbReference type="GO" id="GO:0008964">
    <property type="term" value="F:phosphoenolpyruvate carboxylase activity"/>
    <property type="evidence" value="ECO:0007669"/>
    <property type="project" value="UniProtKB-EC"/>
</dbReference>
<reference evidence="13 14" key="1">
    <citation type="submission" date="2024-09" db="EMBL/GenBank/DDBJ databases">
        <authorList>
            <person name="Sun Q."/>
            <person name="Mori K."/>
        </authorList>
    </citation>
    <scope>NUCLEOTIDE SEQUENCE [LARGE SCALE GENOMIC DNA]</scope>
    <source>
        <strain evidence="13 14">CCM 7957</strain>
    </source>
</reference>
<keyword evidence="8 10" id="KW-0120">Carbon dioxide fixation</keyword>
<dbReference type="PRINTS" id="PR00150">
    <property type="entry name" value="PEPCARBXLASE"/>
</dbReference>
<dbReference type="InterPro" id="IPR015813">
    <property type="entry name" value="Pyrv/PenolPyrv_kinase-like_dom"/>
</dbReference>
<evidence type="ECO:0000256" key="3">
    <source>
        <dbReference type="ARBA" id="ARBA00008346"/>
    </source>
</evidence>
<accession>A0ABV6H9A7</accession>
<feature type="active site" evidence="10 11">
    <location>
        <position position="156"/>
    </location>
</feature>
<dbReference type="InterPro" id="IPR033129">
    <property type="entry name" value="PEPCASE_His_AS"/>
</dbReference>
<dbReference type="HAMAP" id="MF_00595">
    <property type="entry name" value="PEPcase_type1"/>
    <property type="match status" value="1"/>
</dbReference>
<proteinExistence type="inferred from homology"/>
<feature type="active site" evidence="10 12">
    <location>
        <position position="592"/>
    </location>
</feature>
<evidence type="ECO:0000256" key="1">
    <source>
        <dbReference type="ARBA" id="ARBA00001946"/>
    </source>
</evidence>
<evidence type="ECO:0000313" key="13">
    <source>
        <dbReference type="EMBL" id="MFC0315405.1"/>
    </source>
</evidence>
<comment type="function">
    <text evidence="2 10">Forms oxaloacetate, a four-carbon dicarboxylic acid source for the tricarboxylic acid cycle.</text>
</comment>
<name>A0ABV6H9A7_9ACTN</name>
<evidence type="ECO:0000256" key="9">
    <source>
        <dbReference type="ARBA" id="ARBA00048995"/>
    </source>
</evidence>
<dbReference type="SUPFAM" id="SSF51621">
    <property type="entry name" value="Phosphoenolpyruvate/pyruvate domain"/>
    <property type="match status" value="1"/>
</dbReference>
<comment type="cofactor">
    <cofactor evidence="1 10">
        <name>Mg(2+)</name>
        <dbReference type="ChEBI" id="CHEBI:18420"/>
    </cofactor>
</comment>
<keyword evidence="7 10" id="KW-0456">Lyase</keyword>
<evidence type="ECO:0000256" key="2">
    <source>
        <dbReference type="ARBA" id="ARBA00003670"/>
    </source>
</evidence>
<dbReference type="EMBL" id="JBHLWV010000020">
    <property type="protein sequence ID" value="MFC0315405.1"/>
    <property type="molecule type" value="Genomic_DNA"/>
</dbReference>
<evidence type="ECO:0000256" key="10">
    <source>
        <dbReference type="HAMAP-Rule" id="MF_00595"/>
    </source>
</evidence>
<keyword evidence="6 10" id="KW-0460">Magnesium</keyword>
<dbReference type="EC" id="4.1.1.31" evidence="4 10"/>
<dbReference type="RefSeq" id="WP_382364064.1">
    <property type="nucleotide sequence ID" value="NZ_JBHLWV010000020.1"/>
</dbReference>
<evidence type="ECO:0000313" key="14">
    <source>
        <dbReference type="Proteomes" id="UP001589783"/>
    </source>
</evidence>
<evidence type="ECO:0000256" key="7">
    <source>
        <dbReference type="ARBA" id="ARBA00023239"/>
    </source>
</evidence>
<comment type="caution">
    <text evidence="13">The sequence shown here is derived from an EMBL/GenBank/DDBJ whole genome shotgun (WGS) entry which is preliminary data.</text>
</comment>
<comment type="subunit">
    <text evidence="10">Homotetramer.</text>
</comment>
<sequence length="930" mass="102066">MSTLPMIARLAVDDTGRAATEPLREDIRYLGGLLGQVIADHAGTETFDLVEGSRRDAFAIRDRELSRDQLAARYVDPDVAELLPVIRAFSNFALLANLAEDLHRERRRRIHLRAGHAPQPSSLAATFAALTDADCTDEQVGAALTHGAVIPVITAHPTETRRRSVFDAQNRITELMRVRARTELTPDEERSLDREISEQILRLWQTALIRLRRLTISDEITTGLRYYDASFFEVVPRLNRDVRRSLSAAYPRADLGDLSIIRMGSWIGGDRDGNPFVTGEVVTEATSAAAAAALRHHLDEVHELRQELAMSARLVSPITDDLRRLGGPDHLDDDEPFRAALRVVRARLAATGRTLLGVDFLTATELEWAATATAYDGPDELSADLDVIDAALRAVVDGAIADNRLGALREAVRAFGFHLSGLDMRQNSETHEDVIAELLAWAGACPDYRGLDEDARVRLLSAELTSRRPLLQEGAALSDLANKELGVLEAAADAVSRFGPDAVPTYIISMCTSVSDLLEALVLLKEVGLYRLDPQGAPRCTVRVVPLLETIEDLQAGADILTAALDLPFYRQLVDAQQGVQEIMLGYSDSNKDGGYLAANWALYRAELDLVTAAANADIALRLFHGRGGTVGRGGGPSYDAILAQPPGAVQGALRLTEQGEIIAAKYAEPVGARRNLETLVAATLESTLLDTEGLGEDSPRAYAVLDELAALARESYSDLVHRTPGFVEYFTDSTPLSEIGALNIGSRPTSRKQTTAISDLRAIPWVLSWTQCRVMLPGWYGTGSAFQQWIGDDPDRLAQLADYYRRWPFFRSVMSNMAQVLAKSDLGLAARYADLVPDEALRERVFGMICDEHARTLDMYAAITGTDDLLADNNALKRSVYNRFPYLEPLNLMQVELLRRFRAGQDSPRIRRAIQLTMNGLATALRNSG</sequence>
<evidence type="ECO:0000256" key="6">
    <source>
        <dbReference type="ARBA" id="ARBA00022842"/>
    </source>
</evidence>
<dbReference type="InterPro" id="IPR022805">
    <property type="entry name" value="PEP_COase_bac/pln-type"/>
</dbReference>
<dbReference type="Proteomes" id="UP001589783">
    <property type="component" value="Unassembled WGS sequence"/>
</dbReference>
<dbReference type="PANTHER" id="PTHR30523:SF6">
    <property type="entry name" value="PHOSPHOENOLPYRUVATE CARBOXYLASE"/>
    <property type="match status" value="1"/>
</dbReference>
<dbReference type="InterPro" id="IPR018129">
    <property type="entry name" value="PEP_COase_Lys_AS"/>
</dbReference>
<dbReference type="PROSITE" id="PS00393">
    <property type="entry name" value="PEPCASE_2"/>
    <property type="match status" value="1"/>
</dbReference>
<dbReference type="PANTHER" id="PTHR30523">
    <property type="entry name" value="PHOSPHOENOLPYRUVATE CARBOXYLASE"/>
    <property type="match status" value="1"/>
</dbReference>
<gene>
    <name evidence="10 13" type="primary">ppc</name>
    <name evidence="13" type="ORF">ACFFJD_11155</name>
</gene>
<evidence type="ECO:0000256" key="11">
    <source>
        <dbReference type="PROSITE-ProRule" id="PRU10111"/>
    </source>
</evidence>
<evidence type="ECO:0000256" key="12">
    <source>
        <dbReference type="PROSITE-ProRule" id="PRU10112"/>
    </source>
</evidence>
<dbReference type="InterPro" id="IPR021135">
    <property type="entry name" value="PEP_COase"/>
</dbReference>
<evidence type="ECO:0000256" key="8">
    <source>
        <dbReference type="ARBA" id="ARBA00023300"/>
    </source>
</evidence>
<dbReference type="Pfam" id="PF00311">
    <property type="entry name" value="PEPcase"/>
    <property type="match status" value="1"/>
</dbReference>
<keyword evidence="14" id="KW-1185">Reference proteome</keyword>
<dbReference type="Gene3D" id="1.20.1440.90">
    <property type="entry name" value="Phosphoenolpyruvate/pyruvate domain"/>
    <property type="match status" value="1"/>
</dbReference>
<evidence type="ECO:0000256" key="4">
    <source>
        <dbReference type="ARBA" id="ARBA00012305"/>
    </source>
</evidence>
<protein>
    <recommendedName>
        <fullName evidence="5 10">Phosphoenolpyruvate carboxylase</fullName>
        <shortName evidence="10">PEPC</shortName>
        <shortName evidence="10">PEPCase</shortName>
        <ecNumber evidence="4 10">4.1.1.31</ecNumber>
    </recommendedName>
</protein>
<comment type="similarity">
    <text evidence="3 10">Belongs to the PEPCase type 1 family.</text>
</comment>
<dbReference type="PROSITE" id="PS00781">
    <property type="entry name" value="PEPCASE_1"/>
    <property type="match status" value="1"/>
</dbReference>
<evidence type="ECO:0000256" key="5">
    <source>
        <dbReference type="ARBA" id="ARBA00022419"/>
    </source>
</evidence>